<name>A0A9Q0IA26_9TELE</name>
<feature type="compositionally biased region" description="Low complexity" evidence="1">
    <location>
        <begin position="136"/>
        <end position="145"/>
    </location>
</feature>
<gene>
    <name evidence="2" type="ORF">NHX12_008704</name>
</gene>
<protein>
    <submittedName>
        <fullName evidence="2">Uncharacterized protein</fullName>
    </submittedName>
</protein>
<evidence type="ECO:0000313" key="3">
    <source>
        <dbReference type="Proteomes" id="UP001148018"/>
    </source>
</evidence>
<feature type="region of interest" description="Disordered" evidence="1">
    <location>
        <begin position="32"/>
        <end position="61"/>
    </location>
</feature>
<dbReference type="AlphaFoldDB" id="A0A9Q0IA26"/>
<feature type="compositionally biased region" description="Low complexity" evidence="1">
    <location>
        <begin position="100"/>
        <end position="111"/>
    </location>
</feature>
<dbReference type="EMBL" id="JANIIK010000114">
    <property type="protein sequence ID" value="KAJ3590755.1"/>
    <property type="molecule type" value="Genomic_DNA"/>
</dbReference>
<feature type="region of interest" description="Disordered" evidence="1">
    <location>
        <begin position="75"/>
        <end position="145"/>
    </location>
</feature>
<accession>A0A9Q0IA26</accession>
<reference evidence="2" key="1">
    <citation type="submission" date="2022-07" db="EMBL/GenBank/DDBJ databases">
        <title>Chromosome-level genome of Muraenolepis orangiensis.</title>
        <authorList>
            <person name="Kim J."/>
        </authorList>
    </citation>
    <scope>NUCLEOTIDE SEQUENCE</scope>
    <source>
        <strain evidence="2">KU_S4_2022</strain>
        <tissue evidence="2">Muscle</tissue>
    </source>
</reference>
<sequence>MSGALNRGLWELRGRSERLHAVSTWPPQVELGLHLAPPAPGGAGSPPGPASPRWRPSSTWGWRGQVETQPQVELGLHLAPPAPGGDPAPGGAGSPPGPASPRWRPSPRWSWVSTLPRQPQVELGLHLAPPAPGGDPAPAGLHIEL</sequence>
<comment type="caution">
    <text evidence="2">The sequence shown here is derived from an EMBL/GenBank/DDBJ whole genome shotgun (WGS) entry which is preliminary data.</text>
</comment>
<evidence type="ECO:0000313" key="2">
    <source>
        <dbReference type="EMBL" id="KAJ3590755.1"/>
    </source>
</evidence>
<dbReference type="Proteomes" id="UP001148018">
    <property type="component" value="Unassembled WGS sequence"/>
</dbReference>
<evidence type="ECO:0000256" key="1">
    <source>
        <dbReference type="SAM" id="MobiDB-lite"/>
    </source>
</evidence>
<organism evidence="2 3">
    <name type="scientific">Muraenolepis orangiensis</name>
    <name type="common">Patagonian moray cod</name>
    <dbReference type="NCBI Taxonomy" id="630683"/>
    <lineage>
        <taxon>Eukaryota</taxon>
        <taxon>Metazoa</taxon>
        <taxon>Chordata</taxon>
        <taxon>Craniata</taxon>
        <taxon>Vertebrata</taxon>
        <taxon>Euteleostomi</taxon>
        <taxon>Actinopterygii</taxon>
        <taxon>Neopterygii</taxon>
        <taxon>Teleostei</taxon>
        <taxon>Neoteleostei</taxon>
        <taxon>Acanthomorphata</taxon>
        <taxon>Zeiogadaria</taxon>
        <taxon>Gadariae</taxon>
        <taxon>Gadiformes</taxon>
        <taxon>Muraenolepidoidei</taxon>
        <taxon>Muraenolepididae</taxon>
        <taxon>Muraenolepis</taxon>
    </lineage>
</organism>
<keyword evidence="3" id="KW-1185">Reference proteome</keyword>
<proteinExistence type="predicted"/>